<accession>A0A2K9NE17</accession>
<keyword evidence="1" id="KW-0472">Membrane</keyword>
<feature type="transmembrane region" description="Helical" evidence="1">
    <location>
        <begin position="113"/>
        <end position="132"/>
    </location>
</feature>
<dbReference type="RefSeq" id="WP_102112988.1">
    <property type="nucleotide sequence ID" value="NZ_BMGN01000005.1"/>
</dbReference>
<dbReference type="KEGG" id="ncb:C0V82_14905"/>
<evidence type="ECO:0000313" key="3">
    <source>
        <dbReference type="EMBL" id="AUN31383.1"/>
    </source>
</evidence>
<feature type="transmembrane region" description="Helical" evidence="1">
    <location>
        <begin position="144"/>
        <end position="162"/>
    </location>
</feature>
<dbReference type="GO" id="GO:0080120">
    <property type="term" value="P:CAAX-box protein maturation"/>
    <property type="evidence" value="ECO:0007669"/>
    <property type="project" value="UniProtKB-ARBA"/>
</dbReference>
<organism evidence="3 4">
    <name type="scientific">Niveispirillum cyanobacteriorum</name>
    <dbReference type="NCBI Taxonomy" id="1612173"/>
    <lineage>
        <taxon>Bacteria</taxon>
        <taxon>Pseudomonadati</taxon>
        <taxon>Pseudomonadota</taxon>
        <taxon>Alphaproteobacteria</taxon>
        <taxon>Rhodospirillales</taxon>
        <taxon>Azospirillaceae</taxon>
        <taxon>Niveispirillum</taxon>
    </lineage>
</organism>
<sequence>MDDTMRQGGEGRGWAPVPVHMVGVHLGLSFWHYALGMLALGLLVFPVAWLAGGISETVSLSLGWMEGDPAIRRITNLLALAAIILLLTAVLNIQGRSLMSVVAPEQHLDLGMMVRSAGTYALAFTPVIIMAVMSGQLGLGDWRAALALLPMMLVLVALQATAEEMVCRGYLAQGFQVLFGHAMLAALPVAIIFLSLHDTGGWDTGWDRKINILMISLALSWLTTRAGRLEPAMGVHFAHNIIVFTLAARPDHGLPSVSGFQEDFRDSSFDINAVLAQTMIYGAVCANYWFIGLRTGFVAGHTTGQPE</sequence>
<gene>
    <name evidence="3" type="ORF">C0V82_14905</name>
</gene>
<feature type="transmembrane region" description="Helical" evidence="1">
    <location>
        <begin position="30"/>
        <end position="54"/>
    </location>
</feature>
<proteinExistence type="predicted"/>
<feature type="transmembrane region" description="Helical" evidence="1">
    <location>
        <begin position="174"/>
        <end position="196"/>
    </location>
</feature>
<keyword evidence="1" id="KW-0812">Transmembrane</keyword>
<evidence type="ECO:0000259" key="2">
    <source>
        <dbReference type="Pfam" id="PF02517"/>
    </source>
</evidence>
<dbReference type="Proteomes" id="UP000234752">
    <property type="component" value="Chromosome eg_1"/>
</dbReference>
<protein>
    <recommendedName>
        <fullName evidence="2">CAAX prenyl protease 2/Lysostaphin resistance protein A-like domain-containing protein</fullName>
    </recommendedName>
</protein>
<keyword evidence="4" id="KW-1185">Reference proteome</keyword>
<dbReference type="InterPro" id="IPR003675">
    <property type="entry name" value="Rce1/LyrA-like_dom"/>
</dbReference>
<keyword evidence="1" id="KW-1133">Transmembrane helix</keyword>
<dbReference type="Pfam" id="PF02517">
    <property type="entry name" value="Rce1-like"/>
    <property type="match status" value="1"/>
</dbReference>
<feature type="domain" description="CAAX prenyl protease 2/Lysostaphin resistance protein A-like" evidence="2">
    <location>
        <begin position="147"/>
        <end position="242"/>
    </location>
</feature>
<dbReference type="GO" id="GO:0004175">
    <property type="term" value="F:endopeptidase activity"/>
    <property type="evidence" value="ECO:0007669"/>
    <property type="project" value="UniProtKB-ARBA"/>
</dbReference>
<dbReference type="EMBL" id="CP025611">
    <property type="protein sequence ID" value="AUN31383.1"/>
    <property type="molecule type" value="Genomic_DNA"/>
</dbReference>
<feature type="transmembrane region" description="Helical" evidence="1">
    <location>
        <begin position="74"/>
        <end position="93"/>
    </location>
</feature>
<reference evidence="3 4" key="1">
    <citation type="submission" date="2017-12" db="EMBL/GenBank/DDBJ databases">
        <title>Genomes of bacteria within cyanobacterial aggregates.</title>
        <authorList>
            <person name="Cai H."/>
        </authorList>
    </citation>
    <scope>NUCLEOTIDE SEQUENCE [LARGE SCALE GENOMIC DNA]</scope>
    <source>
        <strain evidence="3 4">TH16</strain>
    </source>
</reference>
<evidence type="ECO:0000313" key="4">
    <source>
        <dbReference type="Proteomes" id="UP000234752"/>
    </source>
</evidence>
<name>A0A2K9NE17_9PROT</name>
<dbReference type="OrthoDB" id="7310853at2"/>
<evidence type="ECO:0000256" key="1">
    <source>
        <dbReference type="SAM" id="Phobius"/>
    </source>
</evidence>
<dbReference type="AlphaFoldDB" id="A0A2K9NE17"/>